<evidence type="ECO:0008006" key="5">
    <source>
        <dbReference type="Google" id="ProtNLM"/>
    </source>
</evidence>
<dbReference type="InterPro" id="IPR036291">
    <property type="entry name" value="NAD(P)-bd_dom_sf"/>
</dbReference>
<evidence type="ECO:0000313" key="3">
    <source>
        <dbReference type="EMBL" id="KAJ7734103.1"/>
    </source>
</evidence>
<dbReference type="InterPro" id="IPR002347">
    <property type="entry name" value="SDR_fam"/>
</dbReference>
<comment type="caution">
    <text evidence="3">The sequence shown here is derived from an EMBL/GenBank/DDBJ whole genome shotgun (WGS) entry which is preliminary data.</text>
</comment>
<reference evidence="3" key="1">
    <citation type="submission" date="2023-03" db="EMBL/GenBank/DDBJ databases">
        <title>Massive genome expansion in bonnet fungi (Mycena s.s.) driven by repeated elements and novel gene families across ecological guilds.</title>
        <authorList>
            <consortium name="Lawrence Berkeley National Laboratory"/>
            <person name="Harder C.B."/>
            <person name="Miyauchi S."/>
            <person name="Viragh M."/>
            <person name="Kuo A."/>
            <person name="Thoen E."/>
            <person name="Andreopoulos B."/>
            <person name="Lu D."/>
            <person name="Skrede I."/>
            <person name="Drula E."/>
            <person name="Henrissat B."/>
            <person name="Morin E."/>
            <person name="Kohler A."/>
            <person name="Barry K."/>
            <person name="LaButti K."/>
            <person name="Morin E."/>
            <person name="Salamov A."/>
            <person name="Lipzen A."/>
            <person name="Mereny Z."/>
            <person name="Hegedus B."/>
            <person name="Baldrian P."/>
            <person name="Stursova M."/>
            <person name="Weitz H."/>
            <person name="Taylor A."/>
            <person name="Grigoriev I.V."/>
            <person name="Nagy L.G."/>
            <person name="Martin F."/>
            <person name="Kauserud H."/>
        </authorList>
    </citation>
    <scope>NUCLEOTIDE SEQUENCE</scope>
    <source>
        <strain evidence="3">CBHHK182m</strain>
    </source>
</reference>
<keyword evidence="4" id="KW-1185">Reference proteome</keyword>
<dbReference type="SUPFAM" id="SSF51735">
    <property type="entry name" value="NAD(P)-binding Rossmann-fold domains"/>
    <property type="match status" value="1"/>
</dbReference>
<keyword evidence="2" id="KW-0560">Oxidoreductase</keyword>
<accession>A0AAD7I355</accession>
<dbReference type="GO" id="GO:0016491">
    <property type="term" value="F:oxidoreductase activity"/>
    <property type="evidence" value="ECO:0007669"/>
    <property type="project" value="UniProtKB-KW"/>
</dbReference>
<protein>
    <recommendedName>
        <fullName evidence="5">NAD(P)-binding protein</fullName>
    </recommendedName>
</protein>
<dbReference type="Proteomes" id="UP001215598">
    <property type="component" value="Unassembled WGS sequence"/>
</dbReference>
<proteinExistence type="inferred from homology"/>
<dbReference type="Gene3D" id="3.40.50.720">
    <property type="entry name" value="NAD(P)-binding Rossmann-like Domain"/>
    <property type="match status" value="1"/>
</dbReference>
<comment type="similarity">
    <text evidence="1">Belongs to the short-chain dehydrogenases/reductases (SDR) family.</text>
</comment>
<gene>
    <name evidence="3" type="ORF">B0H16DRAFT_1467733</name>
</gene>
<dbReference type="EMBL" id="JARKIB010000134">
    <property type="protein sequence ID" value="KAJ7734103.1"/>
    <property type="molecule type" value="Genomic_DNA"/>
</dbReference>
<evidence type="ECO:0000313" key="4">
    <source>
        <dbReference type="Proteomes" id="UP001215598"/>
    </source>
</evidence>
<organism evidence="3 4">
    <name type="scientific">Mycena metata</name>
    <dbReference type="NCBI Taxonomy" id="1033252"/>
    <lineage>
        <taxon>Eukaryota</taxon>
        <taxon>Fungi</taxon>
        <taxon>Dikarya</taxon>
        <taxon>Basidiomycota</taxon>
        <taxon>Agaricomycotina</taxon>
        <taxon>Agaricomycetes</taxon>
        <taxon>Agaricomycetidae</taxon>
        <taxon>Agaricales</taxon>
        <taxon>Marasmiineae</taxon>
        <taxon>Mycenaceae</taxon>
        <taxon>Mycena</taxon>
    </lineage>
</organism>
<name>A0AAD7I355_9AGAR</name>
<sequence>MTCFDGRVMNPDTPTTIIQLKAEEKPALSEIDAVVSAGSAEGDALAIKFVNFEFRVNSESPSPSTEGFLVMPATKKNDTLVDLHGKVVLLTGGNTGVGYGTIQILAWQGAKVYMASRNATSATAAIEKMESEGLEEGTVHFLELDLADLRGFSRDLVIYVILSPAGPFHITDDGFLNIVATSYVGPFILTDTLLPLLKRTAAEPGSDVRIVNLTSPLHANVKPTTFATKEALNKDYGLPLLRQSDTYGSTKLMNILHIKALQTRLDAENANITCLAVQPGGVATRGSASFMGSVPYCGRAGGGVRCSGEGRGGTAV</sequence>
<dbReference type="PANTHER" id="PTHR24320:SF148">
    <property type="entry name" value="NAD(P)-BINDING ROSSMANN-FOLD SUPERFAMILY PROTEIN"/>
    <property type="match status" value="1"/>
</dbReference>
<evidence type="ECO:0000256" key="2">
    <source>
        <dbReference type="ARBA" id="ARBA00023002"/>
    </source>
</evidence>
<dbReference type="PANTHER" id="PTHR24320">
    <property type="entry name" value="RETINOL DEHYDROGENASE"/>
    <property type="match status" value="1"/>
</dbReference>
<evidence type="ECO:0000256" key="1">
    <source>
        <dbReference type="ARBA" id="ARBA00006484"/>
    </source>
</evidence>
<dbReference type="AlphaFoldDB" id="A0AAD7I355"/>
<dbReference type="Pfam" id="PF00106">
    <property type="entry name" value="adh_short"/>
    <property type="match status" value="1"/>
</dbReference>